<dbReference type="OMA" id="ERAPMDD"/>
<dbReference type="GeneID" id="104604937"/>
<dbReference type="PROSITE" id="PS51375">
    <property type="entry name" value="PPR"/>
    <property type="match status" value="6"/>
</dbReference>
<accession>A0A1U8AKI5</accession>
<keyword evidence="3" id="KW-1185">Reference proteome</keyword>
<dbReference type="GO" id="GO:0009451">
    <property type="term" value="P:RNA modification"/>
    <property type="evidence" value="ECO:0007669"/>
    <property type="project" value="InterPro"/>
</dbReference>
<proteinExistence type="inferred from homology"/>
<dbReference type="PANTHER" id="PTHR47926:SF499">
    <property type="entry name" value="PENTATRICOPEPTIDE REPEAT-CONTAINING PROTEIN"/>
    <property type="match status" value="1"/>
</dbReference>
<comment type="similarity">
    <text evidence="1">Belongs to the PPR family. PCMP-H subfamily.</text>
</comment>
<dbReference type="Pfam" id="PF13041">
    <property type="entry name" value="PPR_2"/>
    <property type="match status" value="4"/>
</dbReference>
<organism evidence="3 4">
    <name type="scientific">Nelumbo nucifera</name>
    <name type="common">Sacred lotus</name>
    <dbReference type="NCBI Taxonomy" id="4432"/>
    <lineage>
        <taxon>Eukaryota</taxon>
        <taxon>Viridiplantae</taxon>
        <taxon>Streptophyta</taxon>
        <taxon>Embryophyta</taxon>
        <taxon>Tracheophyta</taxon>
        <taxon>Spermatophyta</taxon>
        <taxon>Magnoliopsida</taxon>
        <taxon>Proteales</taxon>
        <taxon>Nelumbonaceae</taxon>
        <taxon>Nelumbo</taxon>
    </lineage>
</organism>
<dbReference type="AlphaFoldDB" id="A0A1U8AKI5"/>
<dbReference type="GO" id="GO:0003723">
    <property type="term" value="F:RNA binding"/>
    <property type="evidence" value="ECO:0007669"/>
    <property type="project" value="InterPro"/>
</dbReference>
<dbReference type="InterPro" id="IPR046960">
    <property type="entry name" value="PPR_At4g14850-like_plant"/>
</dbReference>
<dbReference type="KEGG" id="nnu:104604937"/>
<dbReference type="PANTHER" id="PTHR47926">
    <property type="entry name" value="PENTATRICOPEPTIDE REPEAT-CONTAINING PROTEIN"/>
    <property type="match status" value="1"/>
</dbReference>
<evidence type="ECO:0000313" key="4">
    <source>
        <dbReference type="RefSeq" id="XP_010267818.1"/>
    </source>
</evidence>
<dbReference type="OrthoDB" id="185373at2759"/>
<dbReference type="eggNOG" id="KOG4197">
    <property type="taxonomic scope" value="Eukaryota"/>
</dbReference>
<keyword evidence="2" id="KW-0677">Repeat</keyword>
<evidence type="ECO:0000256" key="1">
    <source>
        <dbReference type="ARBA" id="ARBA00006643"/>
    </source>
</evidence>
<dbReference type="FunFam" id="1.25.40.10:FF:000090">
    <property type="entry name" value="Pentatricopeptide repeat-containing protein, chloroplastic"/>
    <property type="match status" value="1"/>
</dbReference>
<dbReference type="InterPro" id="IPR002885">
    <property type="entry name" value="PPR_rpt"/>
</dbReference>
<name>A0A1U8AKI5_NELNU</name>
<dbReference type="SUPFAM" id="SSF48452">
    <property type="entry name" value="TPR-like"/>
    <property type="match status" value="1"/>
</dbReference>
<protein>
    <submittedName>
        <fullName evidence="4">Pentatricopeptide repeat-containing protein At3g29230-like</fullName>
    </submittedName>
</protein>
<dbReference type="Pfam" id="PF20431">
    <property type="entry name" value="E_motif"/>
    <property type="match status" value="1"/>
</dbReference>
<dbReference type="InterPro" id="IPR046848">
    <property type="entry name" value="E_motif"/>
</dbReference>
<sequence length="584" mass="65509">MTLSPSIEFLLKNPLFSLLQRSKTTSEIIQIHAQLIKTNLISNTLAASRLIVSVTSGALNMDYAEMMFAQIEKPNTFIWNTMIKGYAESSSPSRAFYFYGRMRMGSVSVDNYTYPFVLKACQLMLGLHEGRMVHAEVLKKGFGFDLFVRNGLISMYCRCGETASARALFDGFREKDLVSWNSMIGGYVGRGEMNEAEKLFDAMPERDLFSWAIMIDGYGKKLGDVARARLLFNTMPERDLVIWNSMIDGYVSHGEMFSARQLFEEMPEKNVISWSIMIDGYTRSGNCKEALSLFKQMLREGIVPDKVSVAGAISACSQLGALDQGRWIHIYIHKKKIISDIVVQTALLDMYMRCGSLDEARGMFNSMPERNIISWNVMIVGLGINGVGEEALELFSQMETQGNLMDDLTFLGVLSACNHAGLVTQGLQIFNRMRIAYGIKPKLEHYGCLIDLLGRAGRLDEAKDVIETMPMEPSSASLWGSILAACRIHRRVALAEVSLQRLVELKADDCGAYVLMSNIYAEEGMWKDVWRIRKLVTDRGMKKERGSSVIEVDGTIEEFVNGDSSITEEINLVIRSLSKVMVSK</sequence>
<dbReference type="NCBIfam" id="TIGR00756">
    <property type="entry name" value="PPR"/>
    <property type="match status" value="7"/>
</dbReference>
<evidence type="ECO:0000313" key="3">
    <source>
        <dbReference type="Proteomes" id="UP000189703"/>
    </source>
</evidence>
<dbReference type="FunFam" id="1.25.40.10:FF:000470">
    <property type="entry name" value="Pentatricopeptide repeat-containing protein At5g66520"/>
    <property type="match status" value="1"/>
</dbReference>
<dbReference type="Proteomes" id="UP000189703">
    <property type="component" value="Unplaced"/>
</dbReference>
<dbReference type="Gene3D" id="1.25.40.10">
    <property type="entry name" value="Tetratricopeptide repeat domain"/>
    <property type="match status" value="5"/>
</dbReference>
<evidence type="ECO:0000256" key="2">
    <source>
        <dbReference type="ARBA" id="ARBA00022737"/>
    </source>
</evidence>
<gene>
    <name evidence="4" type="primary">LOC104604937</name>
</gene>
<dbReference type="Pfam" id="PF01535">
    <property type="entry name" value="PPR"/>
    <property type="match status" value="2"/>
</dbReference>
<dbReference type="FunFam" id="1.25.40.10:FF:000333">
    <property type="entry name" value="Pentatricopeptide repeat-containing protein"/>
    <property type="match status" value="1"/>
</dbReference>
<reference evidence="4" key="1">
    <citation type="submission" date="2025-08" db="UniProtKB">
        <authorList>
            <consortium name="RefSeq"/>
        </authorList>
    </citation>
    <scope>IDENTIFICATION</scope>
</reference>
<dbReference type="RefSeq" id="XP_010267818.1">
    <property type="nucleotide sequence ID" value="XM_010269516.2"/>
</dbReference>
<dbReference type="InterPro" id="IPR011990">
    <property type="entry name" value="TPR-like_helical_dom_sf"/>
</dbReference>